<dbReference type="Proteomes" id="UP000241818">
    <property type="component" value="Unassembled WGS sequence"/>
</dbReference>
<sequence>MFSKWTSTASSAGLPSNEKDGSSAENLLLSSSLEENRDAEEWTRASPPSRRSHWLWTILNILLFLFSLSVLLHQAYQKHAEARVKNGLLKKTSFFSPILDRVEIPTYVKQTDGSLFESEHPSPYRNGRKPDPKVNDAWEAFDNIRTFPISADDVRRLGKDPSLAVKFPEEYGLGPDAYVAQLDIFHQIHCLNLLRHLAWAEYDRDEQHGKKPYSELHWVHVSHCTDMLMQNIMCAGNTDVLTFNWMETQKWPFPDFFVNHQCRDFDTIVRWQEENALPLMMGRNLTRPPDAKEIPAPDAYYELFGKEKNVSIHHMI</sequence>
<protein>
    <recommendedName>
        <fullName evidence="6">Tat pathway signal sequence</fullName>
    </recommendedName>
</protein>
<evidence type="ECO:0000256" key="3">
    <source>
        <dbReference type="SAM" id="Phobius"/>
    </source>
</evidence>
<feature type="compositionally biased region" description="Polar residues" evidence="2">
    <location>
        <begin position="1"/>
        <end position="14"/>
    </location>
</feature>
<feature type="region of interest" description="Disordered" evidence="2">
    <location>
        <begin position="1"/>
        <end position="23"/>
    </location>
</feature>
<comment type="similarity">
    <text evidence="1">Belongs to the ustYa family.</text>
</comment>
<feature type="transmembrane region" description="Helical" evidence="3">
    <location>
        <begin position="54"/>
        <end position="76"/>
    </location>
</feature>
<proteinExistence type="inferred from homology"/>
<reference evidence="4 5" key="1">
    <citation type="journal article" date="2018" name="New Phytol.">
        <title>Comparative genomics and transcriptomics depict ericoid mycorrhizal fungi as versatile saprotrophs and plant mutualists.</title>
        <authorList>
            <person name="Martino E."/>
            <person name="Morin E."/>
            <person name="Grelet G.A."/>
            <person name="Kuo A."/>
            <person name="Kohler A."/>
            <person name="Daghino S."/>
            <person name="Barry K.W."/>
            <person name="Cichocki N."/>
            <person name="Clum A."/>
            <person name="Dockter R.B."/>
            <person name="Hainaut M."/>
            <person name="Kuo R.C."/>
            <person name="LaButti K."/>
            <person name="Lindahl B.D."/>
            <person name="Lindquist E.A."/>
            <person name="Lipzen A."/>
            <person name="Khouja H.R."/>
            <person name="Magnuson J."/>
            <person name="Murat C."/>
            <person name="Ohm R.A."/>
            <person name="Singer S.W."/>
            <person name="Spatafora J.W."/>
            <person name="Wang M."/>
            <person name="Veneault-Fourrey C."/>
            <person name="Henrissat B."/>
            <person name="Grigoriev I.V."/>
            <person name="Martin F.M."/>
            <person name="Perotto S."/>
        </authorList>
    </citation>
    <scope>NUCLEOTIDE SEQUENCE [LARGE SCALE GENOMIC DNA]</scope>
    <source>
        <strain evidence="4 5">ATCC 22711</strain>
    </source>
</reference>
<dbReference type="PANTHER" id="PTHR33365">
    <property type="entry name" value="YALI0B05434P"/>
    <property type="match status" value="1"/>
</dbReference>
<keyword evidence="3" id="KW-0812">Transmembrane</keyword>
<keyword evidence="3" id="KW-1133">Transmembrane helix</keyword>
<dbReference type="PANTHER" id="PTHR33365:SF14">
    <property type="entry name" value="TAT PATHWAY SIGNAL SEQUENCE"/>
    <property type="match status" value="1"/>
</dbReference>
<evidence type="ECO:0000256" key="1">
    <source>
        <dbReference type="ARBA" id="ARBA00035112"/>
    </source>
</evidence>
<dbReference type="EMBL" id="KZ679016">
    <property type="protein sequence ID" value="PSS10919.1"/>
    <property type="molecule type" value="Genomic_DNA"/>
</dbReference>
<dbReference type="GO" id="GO:0043386">
    <property type="term" value="P:mycotoxin biosynthetic process"/>
    <property type="evidence" value="ECO:0007669"/>
    <property type="project" value="InterPro"/>
</dbReference>
<dbReference type="STRING" id="857342.A0A2T3ATV3"/>
<evidence type="ECO:0000256" key="2">
    <source>
        <dbReference type="SAM" id="MobiDB-lite"/>
    </source>
</evidence>
<evidence type="ECO:0008006" key="6">
    <source>
        <dbReference type="Google" id="ProtNLM"/>
    </source>
</evidence>
<dbReference type="InParanoid" id="A0A2T3ATV3"/>
<dbReference type="InterPro" id="IPR021765">
    <property type="entry name" value="UstYa-like"/>
</dbReference>
<organism evidence="4 5">
    <name type="scientific">Amorphotheca resinae ATCC 22711</name>
    <dbReference type="NCBI Taxonomy" id="857342"/>
    <lineage>
        <taxon>Eukaryota</taxon>
        <taxon>Fungi</taxon>
        <taxon>Dikarya</taxon>
        <taxon>Ascomycota</taxon>
        <taxon>Pezizomycotina</taxon>
        <taxon>Leotiomycetes</taxon>
        <taxon>Helotiales</taxon>
        <taxon>Amorphothecaceae</taxon>
        <taxon>Amorphotheca</taxon>
    </lineage>
</organism>
<keyword evidence="5" id="KW-1185">Reference proteome</keyword>
<evidence type="ECO:0000313" key="4">
    <source>
        <dbReference type="EMBL" id="PSS10919.1"/>
    </source>
</evidence>
<accession>A0A2T3ATV3</accession>
<evidence type="ECO:0000313" key="5">
    <source>
        <dbReference type="Proteomes" id="UP000241818"/>
    </source>
</evidence>
<gene>
    <name evidence="4" type="ORF">M430DRAFT_127570</name>
</gene>
<dbReference type="GeneID" id="36570109"/>
<dbReference type="Pfam" id="PF11807">
    <property type="entry name" value="UstYa"/>
    <property type="match status" value="1"/>
</dbReference>
<keyword evidence="3" id="KW-0472">Membrane</keyword>
<dbReference type="OrthoDB" id="3687641at2759"/>
<name>A0A2T3ATV3_AMORE</name>
<dbReference type="RefSeq" id="XP_024718098.1">
    <property type="nucleotide sequence ID" value="XM_024862028.1"/>
</dbReference>
<dbReference type="AlphaFoldDB" id="A0A2T3ATV3"/>